<evidence type="ECO:0000259" key="2">
    <source>
        <dbReference type="Pfam" id="PF22058"/>
    </source>
</evidence>
<dbReference type="InterPro" id="IPR013783">
    <property type="entry name" value="Ig-like_fold"/>
</dbReference>
<keyword evidence="3" id="KW-0326">Glycosidase</keyword>
<keyword evidence="4" id="KW-1185">Reference proteome</keyword>
<feature type="domain" description="Amylopullulanase X25" evidence="2">
    <location>
        <begin position="191"/>
        <end position="280"/>
    </location>
</feature>
<feature type="compositionally biased region" description="Basic and acidic residues" evidence="1">
    <location>
        <begin position="273"/>
        <end position="286"/>
    </location>
</feature>
<protein>
    <submittedName>
        <fullName evidence="3">Glycosidase</fullName>
    </submittedName>
</protein>
<evidence type="ECO:0000313" key="3">
    <source>
        <dbReference type="EMBL" id="NKX54156.1"/>
    </source>
</evidence>
<dbReference type="Pfam" id="PF22058">
    <property type="entry name" value="X25_BaPul_like"/>
    <property type="match status" value="1"/>
</dbReference>
<name>A0A7X6HDV4_9MICC</name>
<keyword evidence="3" id="KW-0378">Hydrolase</keyword>
<accession>A0A7X6HDV4</accession>
<gene>
    <name evidence="3" type="ORF">HGG74_06275</name>
</gene>
<sequence length="286" mass="29894">MSANAQENNARRLKAVLDSLARAGQETKVGGSAVLAEAIGLFPLNAQESELLSGGVPRGHKTLTAATTRLVKAGWLVKGRGGWSITEEGLRATVAFPDAVSLATALAEGTPVPAGTPLPEQAPAEAAAVLVETVQLVDAVEQAESAEPDRTTADSTGKGSEEGTEDGTAGAAAAGLPAAPEEAAYPQPEAVALAGDFGTLMGCPEDWQPKFDEVQMRLDPADQLWKLTVDLPAGFYSFKAALNRSWDENYGAFGQPNGSNHELHHPGGPVTFRYDHRTKDITTSRP</sequence>
<feature type="region of interest" description="Disordered" evidence="1">
    <location>
        <begin position="141"/>
        <end position="182"/>
    </location>
</feature>
<feature type="region of interest" description="Disordered" evidence="1">
    <location>
        <begin position="262"/>
        <end position="286"/>
    </location>
</feature>
<comment type="caution">
    <text evidence="3">The sequence shown here is derived from an EMBL/GenBank/DDBJ whole genome shotgun (WGS) entry which is preliminary data.</text>
</comment>
<dbReference type="GO" id="GO:0016798">
    <property type="term" value="F:hydrolase activity, acting on glycosyl bonds"/>
    <property type="evidence" value="ECO:0007669"/>
    <property type="project" value="UniProtKB-KW"/>
</dbReference>
<organism evidence="3 4">
    <name type="scientific">Arthrobacter mobilis</name>
    <dbReference type="NCBI Taxonomy" id="2724944"/>
    <lineage>
        <taxon>Bacteria</taxon>
        <taxon>Bacillati</taxon>
        <taxon>Actinomycetota</taxon>
        <taxon>Actinomycetes</taxon>
        <taxon>Micrococcales</taxon>
        <taxon>Micrococcaceae</taxon>
        <taxon>Arthrobacter</taxon>
    </lineage>
</organism>
<dbReference type="EMBL" id="JAAZSQ010000004">
    <property type="protein sequence ID" value="NKX54156.1"/>
    <property type="molecule type" value="Genomic_DNA"/>
</dbReference>
<dbReference type="RefSeq" id="WP_168485505.1">
    <property type="nucleotide sequence ID" value="NZ_JAAZSQ010000004.1"/>
</dbReference>
<dbReference type="CDD" id="cd12962">
    <property type="entry name" value="X25_BaPul_like"/>
    <property type="match status" value="1"/>
</dbReference>
<proteinExistence type="predicted"/>
<reference evidence="3 4" key="1">
    <citation type="submission" date="2020-04" db="EMBL/GenBank/DDBJ databases">
        <title>Arthrobacter sp. nov.</title>
        <authorList>
            <person name="Liu S."/>
        </authorList>
    </citation>
    <scope>NUCLEOTIDE SEQUENCE [LARGE SCALE GENOMIC DNA]</scope>
    <source>
        <strain evidence="3 4">E918</strain>
    </source>
</reference>
<dbReference type="GO" id="GO:0005975">
    <property type="term" value="P:carbohydrate metabolic process"/>
    <property type="evidence" value="ECO:0007669"/>
    <property type="project" value="UniProtKB-ARBA"/>
</dbReference>
<feature type="compositionally biased region" description="Low complexity" evidence="1">
    <location>
        <begin position="166"/>
        <end position="182"/>
    </location>
</feature>
<dbReference type="InterPro" id="IPR054409">
    <property type="entry name" value="X25_BaPul-like"/>
</dbReference>
<dbReference type="Gene3D" id="2.60.40.10">
    <property type="entry name" value="Immunoglobulins"/>
    <property type="match status" value="1"/>
</dbReference>
<evidence type="ECO:0000256" key="1">
    <source>
        <dbReference type="SAM" id="MobiDB-lite"/>
    </source>
</evidence>
<dbReference type="Proteomes" id="UP000544090">
    <property type="component" value="Unassembled WGS sequence"/>
</dbReference>
<evidence type="ECO:0000313" key="4">
    <source>
        <dbReference type="Proteomes" id="UP000544090"/>
    </source>
</evidence>
<dbReference type="AlphaFoldDB" id="A0A7X6HDV4"/>